<evidence type="ECO:0000313" key="5">
    <source>
        <dbReference type="Proteomes" id="UP000811399"/>
    </source>
</evidence>
<dbReference type="AlphaFoldDB" id="A0A2G4R6Q4"/>
<dbReference type="PANTHER" id="PTHR42850">
    <property type="entry name" value="METALLOPHOSPHOESTERASE"/>
    <property type="match status" value="1"/>
</dbReference>
<accession>A0A2G4R6Q4</accession>
<dbReference type="RefSeq" id="WP_099460872.1">
    <property type="nucleotide sequence ID" value="NZ_LDWY01000005.1"/>
</dbReference>
<reference evidence="2 5" key="4">
    <citation type="journal article" date="2021" name="Syst. Appl. Microbiol.">
        <title>nCampylobacter vulpis sp. nov. isolated from wild red foxes.</title>
        <authorList>
            <person name="Parisi A."/>
            <person name="Chiara M."/>
            <person name="Caffara M."/>
            <person name="Mion D."/>
            <person name="Miller W.G."/>
            <person name="Caruso M."/>
            <person name="Manzari C."/>
            <person name="Florio D."/>
            <person name="Capozzi L."/>
            <person name="D'Erchia A.M."/>
            <person name="Manzulli V."/>
            <person name="Zanoni R.G."/>
        </authorList>
    </citation>
    <scope>NUCLEOTIDE SEQUENCE [LARGE SCALE GENOMIC DNA]</scope>
    <source>
        <strain evidence="2 5">52/13</strain>
    </source>
</reference>
<dbReference type="GO" id="GO:0005737">
    <property type="term" value="C:cytoplasm"/>
    <property type="evidence" value="ECO:0007669"/>
    <property type="project" value="TreeGrafter"/>
</dbReference>
<dbReference type="InterPro" id="IPR027417">
    <property type="entry name" value="P-loop_NTPase"/>
</dbReference>
<name>A0A2G4R6Q4_9BACT</name>
<dbReference type="CDD" id="cd00144">
    <property type="entry name" value="MPP_PPP_family"/>
    <property type="match status" value="1"/>
</dbReference>
<dbReference type="GO" id="GO:0016791">
    <property type="term" value="F:phosphatase activity"/>
    <property type="evidence" value="ECO:0007669"/>
    <property type="project" value="TreeGrafter"/>
</dbReference>
<dbReference type="OrthoDB" id="9807890at2"/>
<evidence type="ECO:0000259" key="1">
    <source>
        <dbReference type="Pfam" id="PF00149"/>
    </source>
</evidence>
<dbReference type="InterPro" id="IPR004843">
    <property type="entry name" value="Calcineurin-like_PHP"/>
</dbReference>
<reference evidence="2" key="3">
    <citation type="submission" date="2019-07" db="EMBL/GenBank/DDBJ databases">
        <authorList>
            <person name="Miller W.G."/>
        </authorList>
    </citation>
    <scope>NUCLEOTIDE SEQUENCE</scope>
    <source>
        <strain evidence="2">52/13</strain>
    </source>
</reference>
<comment type="caution">
    <text evidence="3">The sequence shown here is derived from an EMBL/GenBank/DDBJ whole genome shotgun (WGS) entry which is preliminary data.</text>
</comment>
<dbReference type="InterPro" id="IPR029052">
    <property type="entry name" value="Metallo-depent_PP-like"/>
</dbReference>
<reference evidence="4" key="2">
    <citation type="submission" date="2015-06" db="EMBL/GenBank/DDBJ databases">
        <authorList>
            <person name="Parisi A."/>
            <person name="Chiara M."/>
            <person name="Florio D."/>
            <person name="Miccolupo A."/>
            <person name="Manzari C."/>
            <person name="Mion D."/>
            <person name="Caruso M."/>
            <person name="D'erchia A.M."/>
            <person name="Zanoni R."/>
        </authorList>
    </citation>
    <scope>NUCLEOTIDE SEQUENCE [LARGE SCALE GENOMIC DNA]</scope>
    <source>
        <strain evidence="4">73/13</strain>
    </source>
</reference>
<protein>
    <submittedName>
        <fullName evidence="3">Serine/threonine protein phosphatase</fullName>
    </submittedName>
</protein>
<dbReference type="Pfam" id="PF00149">
    <property type="entry name" value="Metallophos"/>
    <property type="match status" value="1"/>
</dbReference>
<dbReference type="EMBL" id="VJYU01000034">
    <property type="protein sequence ID" value="MBS4241630.1"/>
    <property type="molecule type" value="Genomic_DNA"/>
</dbReference>
<keyword evidence="5" id="KW-1185">Reference proteome</keyword>
<feature type="domain" description="Calcineurin-like phosphoesterase" evidence="1">
    <location>
        <begin position="170"/>
        <end position="334"/>
    </location>
</feature>
<organism evidence="3 4">
    <name type="scientific">Campylobacter vulpis</name>
    <dbReference type="NCBI Taxonomy" id="1655500"/>
    <lineage>
        <taxon>Bacteria</taxon>
        <taxon>Pseudomonadati</taxon>
        <taxon>Campylobacterota</taxon>
        <taxon>Epsilonproteobacteria</taxon>
        <taxon>Campylobacterales</taxon>
        <taxon>Campylobacteraceae</taxon>
        <taxon>Campylobacter</taxon>
    </lineage>
</organism>
<reference evidence="3" key="1">
    <citation type="submission" date="2015-06" db="EMBL/GenBank/DDBJ databases">
        <authorList>
            <person name="Hoefler B.C."/>
            <person name="Straight P.D."/>
        </authorList>
    </citation>
    <scope>NUCLEOTIDE SEQUENCE [LARGE SCALE GENOMIC DNA]</scope>
    <source>
        <strain evidence="3">73/13</strain>
    </source>
</reference>
<dbReference type="PANTHER" id="PTHR42850:SF4">
    <property type="entry name" value="ZINC-DEPENDENT ENDOPOLYPHOSPHATASE"/>
    <property type="match status" value="1"/>
</dbReference>
<proteinExistence type="predicted"/>
<dbReference type="SUPFAM" id="SSF56300">
    <property type="entry name" value="Metallo-dependent phosphatases"/>
    <property type="match status" value="1"/>
</dbReference>
<dbReference type="Proteomes" id="UP000237472">
    <property type="component" value="Unassembled WGS sequence"/>
</dbReference>
<dbReference type="Proteomes" id="UP000811399">
    <property type="component" value="Unassembled WGS sequence"/>
</dbReference>
<gene>
    <name evidence="3" type="ORF">AA994_00760</name>
    <name evidence="2" type="ORF">CVU5213_07875</name>
</gene>
<dbReference type="EMBL" id="LDWY01000005">
    <property type="protein sequence ID" value="PHY92214.1"/>
    <property type="molecule type" value="Genomic_DNA"/>
</dbReference>
<evidence type="ECO:0000313" key="2">
    <source>
        <dbReference type="EMBL" id="MBS4241630.1"/>
    </source>
</evidence>
<evidence type="ECO:0000313" key="3">
    <source>
        <dbReference type="EMBL" id="PHY92214.1"/>
    </source>
</evidence>
<dbReference type="InterPro" id="IPR050126">
    <property type="entry name" value="Ap4A_hydrolase"/>
</dbReference>
<sequence length="395" mass="46524">MRILLILRGNYHAGQEEFILQNELKDYTLDMNELRFLSARSKNTLDGLKSLNYKNDNELNRILLYFLKIRMQKGEFCVINAYNEALKPFKDLAQIYRYKLFVIDFSDVSLEICKQKNALEAQKTGFLTPTKLLEKTHNLLKKIPKKYAVLKPNEWKNCLYQMPNLSAYKKIHHIGDVQGCYSVLKKYLKELKDDEYYIFLGDYIDRGIENGKVLKFLLKICEKENVCLLEGNHEKHLIKWANGELVNYKEFSENTLKDFRKEKLTPKDARNFYPHLKECLWYQYGSKKIFCSHAGITLLPKKSENLSFVPSNDFIYGVGDYDDSLKVAEEFLQNHPLNSYQIFGHRNRLKLPIKLNKRVFLCEGKVDDGGFLRIVRLDKKGFECVDIKNEIYKKK</sequence>
<dbReference type="Gene3D" id="3.40.50.300">
    <property type="entry name" value="P-loop containing nucleotide triphosphate hydrolases"/>
    <property type="match status" value="1"/>
</dbReference>
<evidence type="ECO:0000313" key="4">
    <source>
        <dbReference type="Proteomes" id="UP000237472"/>
    </source>
</evidence>
<dbReference type="Gene3D" id="3.60.21.10">
    <property type="match status" value="1"/>
</dbReference>